<feature type="binding site" evidence="10">
    <location>
        <position position="305"/>
    </location>
    <ligand>
        <name>[4Fe-4S] cluster</name>
        <dbReference type="ChEBI" id="CHEBI:49883"/>
    </ligand>
</feature>
<dbReference type="Proteomes" id="UP000267821">
    <property type="component" value="Unassembled WGS sequence"/>
</dbReference>
<feature type="binding site" evidence="10">
    <location>
        <position position="302"/>
    </location>
    <ligand>
        <name>[4Fe-4S] cluster</name>
        <dbReference type="ChEBI" id="CHEBI:49883"/>
    </ligand>
</feature>
<feature type="binding site" evidence="10">
    <location>
        <position position="243"/>
    </location>
    <ligand>
        <name>[2Fe-2S] cluster</name>
        <dbReference type="ChEBI" id="CHEBI:190135"/>
    </ligand>
</feature>
<evidence type="ECO:0000256" key="7">
    <source>
        <dbReference type="ARBA" id="ARBA00023004"/>
    </source>
</evidence>
<evidence type="ECO:0000313" key="15">
    <source>
        <dbReference type="Proteomes" id="UP000267821"/>
    </source>
</evidence>
<dbReference type="PANTHER" id="PTHR13273:SF14">
    <property type="entry name" value="ANAMORSIN"/>
    <property type="match status" value="1"/>
</dbReference>
<evidence type="ECO:0000256" key="1">
    <source>
        <dbReference type="ARBA" id="ARBA00001966"/>
    </source>
</evidence>
<comment type="similarity">
    <text evidence="2 10">Belongs to the anamorsin family.</text>
</comment>
<dbReference type="InParanoid" id="A0A3N4LQK7"/>
<evidence type="ECO:0000256" key="5">
    <source>
        <dbReference type="ARBA" id="ARBA00022714"/>
    </source>
</evidence>
<dbReference type="Pfam" id="PF05093">
    <property type="entry name" value="CIAPIN1"/>
    <property type="match status" value="1"/>
</dbReference>
<dbReference type="Pfam" id="PF16803">
    <property type="entry name" value="DRE2_N"/>
    <property type="match status" value="1"/>
</dbReference>
<evidence type="ECO:0000259" key="12">
    <source>
        <dbReference type="Pfam" id="PF05093"/>
    </source>
</evidence>
<feature type="binding site" evidence="10">
    <location>
        <position position="313"/>
    </location>
    <ligand>
        <name>[4Fe-4S] cluster</name>
        <dbReference type="ChEBI" id="CHEBI:49883"/>
    </ligand>
</feature>
<gene>
    <name evidence="14" type="ORF">L211DRAFT_786166</name>
</gene>
<dbReference type="EMBL" id="ML121544">
    <property type="protein sequence ID" value="RPB23809.1"/>
    <property type="molecule type" value="Genomic_DNA"/>
</dbReference>
<feature type="region of interest" description="Fe-S binding site B" evidence="10">
    <location>
        <begin position="302"/>
        <end position="316"/>
    </location>
</feature>
<dbReference type="GO" id="GO:0051539">
    <property type="term" value="F:4 iron, 4 sulfur cluster binding"/>
    <property type="evidence" value="ECO:0007669"/>
    <property type="project" value="UniProtKB-KW"/>
</dbReference>
<dbReference type="GO" id="GO:0005758">
    <property type="term" value="C:mitochondrial intermembrane space"/>
    <property type="evidence" value="ECO:0007669"/>
    <property type="project" value="UniProtKB-SubCell"/>
</dbReference>
<sequence length="338" mass="36347">MSALSSFAPPLSPRTPPISPHSSKQETTYPKATTDIQMLDRLSATGLVSLPSEHYSRAVILSDPSSSTPNAIPSSVLGKTFSTLKKGGWMESEDSSWGREGGRERVDVLVSGFMVEEENGKRRFVKPREGGEKTVVAIPLRRRKEGTQAATATTVDTNTTEVKATPVVAATNWTAKANKPSTGQPSGVGFIDFSDDFGNGDNDEELIDEDALLDNIDDLAIPIQQPAECAPKPGKRRRACKDCSCGLREALEEEDAKKRSSADAALKKLEEAKQKVAAARVLLTTDDLAEIDFTVKGKTGSCGSCSLGDAFRCFGCPYTGLPAFKPGEEVRLQLDDQF</sequence>
<dbReference type="HAMAP" id="MF_03115">
    <property type="entry name" value="Anamorsin"/>
    <property type="match status" value="1"/>
</dbReference>
<accession>A0A3N4LQK7</accession>
<keyword evidence="6 10" id="KW-0479">Metal-binding</keyword>
<dbReference type="GO" id="GO:0016226">
    <property type="term" value="P:iron-sulfur cluster assembly"/>
    <property type="evidence" value="ECO:0007669"/>
    <property type="project" value="UniProtKB-UniRule"/>
</dbReference>
<keyword evidence="3 10" id="KW-0004">4Fe-4S</keyword>
<feature type="binding site" evidence="10">
    <location>
        <position position="240"/>
    </location>
    <ligand>
        <name>[2Fe-2S] cluster</name>
        <dbReference type="ChEBI" id="CHEBI:190135"/>
    </ligand>
</feature>
<dbReference type="STRING" id="1051890.A0A3N4LQK7"/>
<dbReference type="InterPro" id="IPR007785">
    <property type="entry name" value="Anamorsin"/>
</dbReference>
<feature type="region of interest" description="Disordered" evidence="11">
    <location>
        <begin position="1"/>
        <end position="31"/>
    </location>
</feature>
<feature type="short sequence motif" description="Cx2C motif 2" evidence="10">
    <location>
        <begin position="313"/>
        <end position="316"/>
    </location>
</feature>
<feature type="region of interest" description="Fe-S binding site A" evidence="10">
    <location>
        <begin position="229"/>
        <end position="245"/>
    </location>
</feature>
<feature type="domain" description="Fe-S cluster assembly protein Dre2 N-terminal" evidence="13">
    <location>
        <begin position="27"/>
        <end position="140"/>
    </location>
</feature>
<evidence type="ECO:0000256" key="2">
    <source>
        <dbReference type="ARBA" id="ARBA00008169"/>
    </source>
</evidence>
<feature type="compositionally biased region" description="Pro residues" evidence="11">
    <location>
        <begin position="10"/>
        <end position="19"/>
    </location>
</feature>
<keyword evidence="5 10" id="KW-0001">2Fe-2S</keyword>
<feature type="binding site" evidence="10">
    <location>
        <position position="316"/>
    </location>
    <ligand>
        <name>[4Fe-4S] cluster</name>
        <dbReference type="ChEBI" id="CHEBI:49883"/>
    </ligand>
</feature>
<dbReference type="InterPro" id="IPR031838">
    <property type="entry name" value="Dre2_N"/>
</dbReference>
<dbReference type="GO" id="GO:0009055">
    <property type="term" value="F:electron transfer activity"/>
    <property type="evidence" value="ECO:0007669"/>
    <property type="project" value="UniProtKB-UniRule"/>
</dbReference>
<reference evidence="14 15" key="1">
    <citation type="journal article" date="2018" name="Nat. Ecol. Evol.">
        <title>Pezizomycetes genomes reveal the molecular basis of ectomycorrhizal truffle lifestyle.</title>
        <authorList>
            <person name="Murat C."/>
            <person name="Payen T."/>
            <person name="Noel B."/>
            <person name="Kuo A."/>
            <person name="Morin E."/>
            <person name="Chen J."/>
            <person name="Kohler A."/>
            <person name="Krizsan K."/>
            <person name="Balestrini R."/>
            <person name="Da Silva C."/>
            <person name="Montanini B."/>
            <person name="Hainaut M."/>
            <person name="Levati E."/>
            <person name="Barry K.W."/>
            <person name="Belfiori B."/>
            <person name="Cichocki N."/>
            <person name="Clum A."/>
            <person name="Dockter R.B."/>
            <person name="Fauchery L."/>
            <person name="Guy J."/>
            <person name="Iotti M."/>
            <person name="Le Tacon F."/>
            <person name="Lindquist E.A."/>
            <person name="Lipzen A."/>
            <person name="Malagnac F."/>
            <person name="Mello A."/>
            <person name="Molinier V."/>
            <person name="Miyauchi S."/>
            <person name="Poulain J."/>
            <person name="Riccioni C."/>
            <person name="Rubini A."/>
            <person name="Sitrit Y."/>
            <person name="Splivallo R."/>
            <person name="Traeger S."/>
            <person name="Wang M."/>
            <person name="Zifcakova L."/>
            <person name="Wipf D."/>
            <person name="Zambonelli A."/>
            <person name="Paolocci F."/>
            <person name="Nowrousian M."/>
            <person name="Ottonello S."/>
            <person name="Baldrian P."/>
            <person name="Spatafora J.W."/>
            <person name="Henrissat B."/>
            <person name="Nagy L.G."/>
            <person name="Aury J.M."/>
            <person name="Wincker P."/>
            <person name="Grigoriev I.V."/>
            <person name="Bonfante P."/>
            <person name="Martin F.M."/>
        </authorList>
    </citation>
    <scope>NUCLEOTIDE SEQUENCE [LARGE SCALE GENOMIC DNA]</scope>
    <source>
        <strain evidence="14 15">ATCC MYA-4762</strain>
    </source>
</reference>
<keyword evidence="15" id="KW-1185">Reference proteome</keyword>
<evidence type="ECO:0000256" key="8">
    <source>
        <dbReference type="ARBA" id="ARBA00023014"/>
    </source>
</evidence>
<organism evidence="14 15">
    <name type="scientific">Terfezia boudieri ATCC MYA-4762</name>
    <dbReference type="NCBI Taxonomy" id="1051890"/>
    <lineage>
        <taxon>Eukaryota</taxon>
        <taxon>Fungi</taxon>
        <taxon>Dikarya</taxon>
        <taxon>Ascomycota</taxon>
        <taxon>Pezizomycotina</taxon>
        <taxon>Pezizomycetes</taxon>
        <taxon>Pezizales</taxon>
        <taxon>Pezizaceae</taxon>
        <taxon>Terfezia</taxon>
    </lineage>
</organism>
<dbReference type="PANTHER" id="PTHR13273">
    <property type="entry name" value="ANAMORSIN"/>
    <property type="match status" value="1"/>
</dbReference>
<dbReference type="Gene3D" id="3.40.50.11000">
    <property type="entry name" value="Fe-S cluster assembly protein Dre2, N-terminal domain"/>
    <property type="match status" value="1"/>
</dbReference>
<comment type="cofactor">
    <cofactor evidence="10">
        <name>[2Fe-2S] cluster</name>
        <dbReference type="ChEBI" id="CHEBI:190135"/>
    </cofactor>
</comment>
<dbReference type="GO" id="GO:0051537">
    <property type="term" value="F:2 iron, 2 sulfur cluster binding"/>
    <property type="evidence" value="ECO:0007669"/>
    <property type="project" value="UniProtKB-UniRule"/>
</dbReference>
<comment type="domain">
    <text evidence="10">The N-terminal domain has structural similarity with S-adenosyl-L-methionine-dependent methyltransferases, but does not bind S-adenosyl-L-methionine. It is required for correct assembly of the 2 Fe-S clusters.</text>
</comment>
<dbReference type="InterPro" id="IPR046408">
    <property type="entry name" value="CIAPIN1"/>
</dbReference>
<feature type="domain" description="Anamorsin C-terminal" evidence="12">
    <location>
        <begin position="224"/>
        <end position="332"/>
    </location>
</feature>
<comment type="caution">
    <text evidence="10">Lacks conserved residue(s) required for the propagation of feature annotation.</text>
</comment>
<comment type="domain">
    <text evidence="10">The twin Cx2C motifs are involved in the recognition by the mitochondrial MIA40-ERV1 disulfide relay system. The formation of 2 disulfide bonds in the Cx2C motifs through dithiol/disulfide exchange reactions effectively traps the protein in the mitochondrial intermembrane space.</text>
</comment>
<keyword evidence="9 10" id="KW-0496">Mitochondrion</keyword>
<evidence type="ECO:0000256" key="9">
    <source>
        <dbReference type="ARBA" id="ARBA00023128"/>
    </source>
</evidence>
<dbReference type="FunCoup" id="A0A3N4LQK7">
    <property type="interactions" value="164"/>
</dbReference>
<evidence type="ECO:0000256" key="4">
    <source>
        <dbReference type="ARBA" id="ARBA00022490"/>
    </source>
</evidence>
<feature type="binding site" evidence="10">
    <location>
        <position position="245"/>
    </location>
    <ligand>
        <name>[2Fe-2S] cluster</name>
        <dbReference type="ChEBI" id="CHEBI:190135"/>
    </ligand>
</feature>
<comment type="cofactor">
    <cofactor evidence="1 10">
        <name>[4Fe-4S] cluster</name>
        <dbReference type="ChEBI" id="CHEBI:49883"/>
    </cofactor>
</comment>
<comment type="domain">
    <text evidence="10">The C-terminal domain binds 2 Fe-S clusters but is otherwise mostly in an intrinsically disordered conformation.</text>
</comment>
<name>A0A3N4LQK7_9PEZI</name>
<feature type="short sequence motif" description="Cx2C motif 1" evidence="10">
    <location>
        <begin position="302"/>
        <end position="305"/>
    </location>
</feature>
<dbReference type="GO" id="GO:0046872">
    <property type="term" value="F:metal ion binding"/>
    <property type="evidence" value="ECO:0007669"/>
    <property type="project" value="UniProtKB-KW"/>
</dbReference>
<feature type="binding site" evidence="10">
    <location>
        <position position="229"/>
    </location>
    <ligand>
        <name>[2Fe-2S] cluster</name>
        <dbReference type="ChEBI" id="CHEBI:190135"/>
    </ligand>
</feature>
<comment type="subcellular location">
    <subcellularLocation>
        <location evidence="10">Cytoplasm</location>
    </subcellularLocation>
    <subcellularLocation>
        <location evidence="10">Mitochondrion intermembrane space</location>
    </subcellularLocation>
</comment>
<keyword evidence="8 10" id="KW-0411">Iron-sulfur</keyword>
<evidence type="ECO:0000256" key="6">
    <source>
        <dbReference type="ARBA" id="ARBA00022723"/>
    </source>
</evidence>
<dbReference type="AlphaFoldDB" id="A0A3N4LQK7"/>
<keyword evidence="4 10" id="KW-0963">Cytoplasm</keyword>
<dbReference type="OrthoDB" id="311633at2759"/>
<evidence type="ECO:0000313" key="14">
    <source>
        <dbReference type="EMBL" id="RPB23809.1"/>
    </source>
</evidence>
<feature type="compositionally biased region" description="Polar residues" evidence="11">
    <location>
        <begin position="21"/>
        <end position="31"/>
    </location>
</feature>
<evidence type="ECO:0000259" key="13">
    <source>
        <dbReference type="Pfam" id="PF16803"/>
    </source>
</evidence>
<proteinExistence type="inferred from homology"/>
<evidence type="ECO:0000256" key="10">
    <source>
        <dbReference type="HAMAP-Rule" id="MF_03115"/>
    </source>
</evidence>
<evidence type="ECO:0000256" key="11">
    <source>
        <dbReference type="SAM" id="MobiDB-lite"/>
    </source>
</evidence>
<protein>
    <submittedName>
        <fullName evidence="14">DUF689-domain-containing protein</fullName>
    </submittedName>
</protein>
<evidence type="ECO:0000256" key="3">
    <source>
        <dbReference type="ARBA" id="ARBA00022485"/>
    </source>
</evidence>
<keyword evidence="7 10" id="KW-0408">Iron</keyword>